<evidence type="ECO:0000256" key="6">
    <source>
        <dbReference type="ARBA" id="ARBA00022692"/>
    </source>
</evidence>
<dbReference type="Gene3D" id="2.60.120.1000">
    <property type="match status" value="1"/>
</dbReference>
<evidence type="ECO:0000256" key="3">
    <source>
        <dbReference type="ARBA" id="ARBA00010241"/>
    </source>
</evidence>
<dbReference type="SMART" id="SM00294">
    <property type="entry name" value="4.1m"/>
    <property type="match status" value="1"/>
</dbReference>
<evidence type="ECO:0000256" key="7">
    <source>
        <dbReference type="ARBA" id="ARBA00022729"/>
    </source>
</evidence>
<evidence type="ECO:0000256" key="9">
    <source>
        <dbReference type="ARBA" id="ARBA00022889"/>
    </source>
</evidence>
<feature type="domain" description="Laminin G" evidence="20">
    <location>
        <begin position="350"/>
        <end position="525"/>
    </location>
</feature>
<dbReference type="PROSITE" id="PS01286">
    <property type="entry name" value="FA58C_2"/>
    <property type="match status" value="1"/>
</dbReference>
<evidence type="ECO:0000313" key="23">
    <source>
        <dbReference type="Ensembl" id="ENSOABP00000023837.1"/>
    </source>
</evidence>
<dbReference type="InterPro" id="IPR050372">
    <property type="entry name" value="Neurexin-related_CASP"/>
</dbReference>
<feature type="domain" description="EGF-like" evidence="21">
    <location>
        <begin position="527"/>
        <end position="564"/>
    </location>
</feature>
<keyword evidence="5" id="KW-0597">Phosphoprotein</keyword>
<dbReference type="InterPro" id="IPR003585">
    <property type="entry name" value="Neurexin-like"/>
</dbReference>
<dbReference type="Ensembl" id="ENSOABT00000024535.2">
    <property type="protein sequence ID" value="ENSOABP00000023837.1"/>
    <property type="gene ID" value="ENSOABG00000011333.2"/>
</dbReference>
<comment type="caution">
    <text evidence="15">Lacks conserved residue(s) required for the propagation of feature annotation.</text>
</comment>
<dbReference type="PROSITE" id="PS50025">
    <property type="entry name" value="LAM_G_DOMAIN"/>
    <property type="match status" value="4"/>
</dbReference>
<keyword evidence="12 18" id="KW-0472">Membrane</keyword>
<gene>
    <name evidence="23" type="primary">cntnap2a</name>
</gene>
<evidence type="ECO:0000256" key="17">
    <source>
        <dbReference type="SAM" id="MobiDB-lite"/>
    </source>
</evidence>
<evidence type="ECO:0000256" key="8">
    <source>
        <dbReference type="ARBA" id="ARBA00022737"/>
    </source>
</evidence>
<accession>A0A668TCT6</accession>
<dbReference type="GO" id="GO:0016020">
    <property type="term" value="C:membrane"/>
    <property type="evidence" value="ECO:0007669"/>
    <property type="project" value="UniProtKB-SubCell"/>
</dbReference>
<evidence type="ECO:0000256" key="12">
    <source>
        <dbReference type="ARBA" id="ARBA00023136"/>
    </source>
</evidence>
<evidence type="ECO:0000256" key="18">
    <source>
        <dbReference type="SAM" id="Phobius"/>
    </source>
</evidence>
<dbReference type="PANTHER" id="PTHR15036">
    <property type="entry name" value="PIKACHURIN-LIKE PROTEIN"/>
    <property type="match status" value="1"/>
</dbReference>
<keyword evidence="7" id="KW-0732">Signal</keyword>
<dbReference type="Pfam" id="PF00754">
    <property type="entry name" value="F5_F8_type_C"/>
    <property type="match status" value="1"/>
</dbReference>
<comment type="subcellular location">
    <subcellularLocation>
        <location evidence="1">Cell junction</location>
        <location evidence="1">Paranodal septate junction</location>
    </subcellularLocation>
    <subcellularLocation>
        <location evidence="2">Membrane</location>
        <topology evidence="2">Single-pass type I membrane protein</topology>
    </subcellularLocation>
</comment>
<dbReference type="InterPro" id="IPR000742">
    <property type="entry name" value="EGF"/>
</dbReference>
<dbReference type="InterPro" id="IPR013320">
    <property type="entry name" value="ConA-like_dom_sf"/>
</dbReference>
<dbReference type="InterPro" id="IPR036056">
    <property type="entry name" value="Fibrinogen-like_C"/>
</dbReference>
<feature type="domain" description="Laminin G" evidence="20">
    <location>
        <begin position="1002"/>
        <end position="1189"/>
    </location>
</feature>
<dbReference type="SUPFAM" id="SSF56496">
    <property type="entry name" value="Fibrinogen C-terminal domain-like"/>
    <property type="match status" value="1"/>
</dbReference>
<evidence type="ECO:0000256" key="13">
    <source>
        <dbReference type="ARBA" id="ARBA00023157"/>
    </source>
</evidence>
<feature type="domain" description="Fibrinogen C-terminal" evidence="22">
    <location>
        <begin position="563"/>
        <end position="615"/>
    </location>
</feature>
<organism evidence="23 24">
    <name type="scientific">Oreochromis aureus</name>
    <name type="common">Israeli tilapia</name>
    <name type="synonym">Chromis aureus</name>
    <dbReference type="NCBI Taxonomy" id="47969"/>
    <lineage>
        <taxon>Eukaryota</taxon>
        <taxon>Metazoa</taxon>
        <taxon>Chordata</taxon>
        <taxon>Craniata</taxon>
        <taxon>Vertebrata</taxon>
        <taxon>Euteleostomi</taxon>
        <taxon>Actinopterygii</taxon>
        <taxon>Neopterygii</taxon>
        <taxon>Teleostei</taxon>
        <taxon>Neoteleostei</taxon>
        <taxon>Acanthomorphata</taxon>
        <taxon>Ovalentaria</taxon>
        <taxon>Cichlomorphae</taxon>
        <taxon>Cichliformes</taxon>
        <taxon>Cichlidae</taxon>
        <taxon>African cichlids</taxon>
        <taxon>Pseudocrenilabrinae</taxon>
        <taxon>Oreochromini</taxon>
        <taxon>Oreochromis</taxon>
    </lineage>
</organism>
<dbReference type="InterPro" id="IPR001791">
    <property type="entry name" value="Laminin_G"/>
</dbReference>
<keyword evidence="24" id="KW-1185">Reference proteome</keyword>
<dbReference type="FunFam" id="2.60.120.1000:FF:000005">
    <property type="entry name" value="Contactin associated protein-like 2"/>
    <property type="match status" value="1"/>
</dbReference>
<dbReference type="SUPFAM" id="SSF49785">
    <property type="entry name" value="Galactose-binding domain-like"/>
    <property type="match status" value="1"/>
</dbReference>
<dbReference type="PROSITE" id="PS50022">
    <property type="entry name" value="FA58C_3"/>
    <property type="match status" value="1"/>
</dbReference>
<evidence type="ECO:0000256" key="10">
    <source>
        <dbReference type="ARBA" id="ARBA00022949"/>
    </source>
</evidence>
<dbReference type="PROSITE" id="PS50026">
    <property type="entry name" value="EGF_3"/>
    <property type="match status" value="2"/>
</dbReference>
<feature type="compositionally biased region" description="Low complexity" evidence="17">
    <location>
        <begin position="1268"/>
        <end position="1279"/>
    </location>
</feature>
<feature type="domain" description="Laminin G" evidence="20">
    <location>
        <begin position="164"/>
        <end position="345"/>
    </location>
</feature>
<dbReference type="FunFam" id="2.60.120.200:FF:000026">
    <property type="entry name" value="contactin-associated protein-like 4 isoform X1"/>
    <property type="match status" value="1"/>
</dbReference>
<evidence type="ECO:0000256" key="16">
    <source>
        <dbReference type="PROSITE-ProRule" id="PRU00122"/>
    </source>
</evidence>
<evidence type="ECO:0000256" key="15">
    <source>
        <dbReference type="PROSITE-ProRule" id="PRU00076"/>
    </source>
</evidence>
<feature type="region of interest" description="Disordered" evidence="17">
    <location>
        <begin position="1266"/>
        <end position="1289"/>
    </location>
</feature>
<evidence type="ECO:0000256" key="2">
    <source>
        <dbReference type="ARBA" id="ARBA00004479"/>
    </source>
</evidence>
<dbReference type="GO" id="GO:0033010">
    <property type="term" value="C:paranodal junction"/>
    <property type="evidence" value="ECO:0007669"/>
    <property type="project" value="UniProtKB-SubCell"/>
</dbReference>
<keyword evidence="13 16" id="KW-1015">Disulfide bond</keyword>
<reference evidence="23" key="1">
    <citation type="submission" date="2025-08" db="UniProtKB">
        <authorList>
            <consortium name="Ensembl"/>
        </authorList>
    </citation>
    <scope>IDENTIFICATION</scope>
</reference>
<dbReference type="FunFam" id="2.60.120.260:FF:000016">
    <property type="entry name" value="Contactin-associated protein-like 4 isoform 1"/>
    <property type="match status" value="1"/>
</dbReference>
<dbReference type="SMART" id="SM00231">
    <property type="entry name" value="FA58C"/>
    <property type="match status" value="1"/>
</dbReference>
<dbReference type="PANTHER" id="PTHR15036:SF33">
    <property type="entry name" value="CONTACTIN-ASSOCIATED PROTEIN-LIKE 2"/>
    <property type="match status" value="1"/>
</dbReference>
<feature type="domain" description="F5/8 type C" evidence="19">
    <location>
        <begin position="4"/>
        <end position="158"/>
    </location>
</feature>
<proteinExistence type="inferred from homology"/>
<feature type="domain" description="EGF-like" evidence="21">
    <location>
        <begin position="944"/>
        <end position="982"/>
    </location>
</feature>
<reference evidence="23" key="2">
    <citation type="submission" date="2025-09" db="UniProtKB">
        <authorList>
            <consortium name="Ensembl"/>
        </authorList>
    </citation>
    <scope>IDENTIFICATION</scope>
</reference>
<dbReference type="GO" id="GO:0007155">
    <property type="term" value="P:cell adhesion"/>
    <property type="evidence" value="ECO:0007669"/>
    <property type="project" value="UniProtKB-KW"/>
</dbReference>
<dbReference type="SUPFAM" id="SSF57196">
    <property type="entry name" value="EGF/Laminin"/>
    <property type="match status" value="1"/>
</dbReference>
<name>A0A668TCT6_OREAU</name>
<evidence type="ECO:0000259" key="19">
    <source>
        <dbReference type="PROSITE" id="PS50022"/>
    </source>
</evidence>
<dbReference type="Gene3D" id="2.60.120.260">
    <property type="entry name" value="Galactose-binding domain-like"/>
    <property type="match status" value="1"/>
</dbReference>
<dbReference type="SUPFAM" id="SSF49899">
    <property type="entry name" value="Concanavalin A-like lectins/glucanases"/>
    <property type="match status" value="4"/>
</dbReference>
<dbReference type="CDD" id="cd00054">
    <property type="entry name" value="EGF_CA"/>
    <property type="match status" value="2"/>
</dbReference>
<feature type="transmembrane region" description="Helical" evidence="18">
    <location>
        <begin position="1232"/>
        <end position="1253"/>
    </location>
</feature>
<dbReference type="Proteomes" id="UP000472276">
    <property type="component" value="Unassembled WGS sequence"/>
</dbReference>
<dbReference type="Gene3D" id="2.60.120.200">
    <property type="match status" value="4"/>
</dbReference>
<dbReference type="Pfam" id="PF02210">
    <property type="entry name" value="Laminin_G_2"/>
    <property type="match status" value="4"/>
</dbReference>
<evidence type="ECO:0000259" key="22">
    <source>
        <dbReference type="PROSITE" id="PS51406"/>
    </source>
</evidence>
<dbReference type="Gene3D" id="2.10.25.10">
    <property type="entry name" value="Laminin"/>
    <property type="match status" value="1"/>
</dbReference>
<protein>
    <submittedName>
        <fullName evidence="23">Uncharacterized protein</fullName>
    </submittedName>
</protein>
<dbReference type="CDD" id="cd00057">
    <property type="entry name" value="FA58C"/>
    <property type="match status" value="1"/>
</dbReference>
<dbReference type="CDD" id="cd00110">
    <property type="entry name" value="LamG"/>
    <property type="match status" value="4"/>
</dbReference>
<feature type="disulfide bond" evidence="16">
    <location>
        <begin position="916"/>
        <end position="943"/>
    </location>
</feature>
<keyword evidence="8" id="KW-0677">Repeat</keyword>
<dbReference type="InterPro" id="IPR008979">
    <property type="entry name" value="Galactose-bd-like_sf"/>
</dbReference>
<evidence type="ECO:0000313" key="24">
    <source>
        <dbReference type="Proteomes" id="UP000472276"/>
    </source>
</evidence>
<keyword evidence="4 15" id="KW-0245">EGF-like domain</keyword>
<dbReference type="SMART" id="SM00181">
    <property type="entry name" value="EGF"/>
    <property type="match status" value="2"/>
</dbReference>
<evidence type="ECO:0000256" key="11">
    <source>
        <dbReference type="ARBA" id="ARBA00022989"/>
    </source>
</evidence>
<feature type="domain" description="Laminin G" evidence="20">
    <location>
        <begin position="772"/>
        <end position="943"/>
    </location>
</feature>
<keyword evidence="10" id="KW-0965">Cell junction</keyword>
<sequence>CFICIPLSSQKCDEALASPLPHTAFTSSSVFSSGYAPGYAKLNRRGGAGGWSPLDSDHYQWLQVDLGLRKQVSAIATQGRYSSSDWTTQYRLLYSDTGRNWKPYHQDGNIWAFSGNSNSESAVRHELQQGIVARFLRLIPLDWSEEGRIGLRIEVYGCSYWADIINFDGQGVISYRFKVKKMKIIKDVIALRFKTSESEGVILHGEGQQGDYITLELRKAKLLLQINLGSYLYGSSLGHTSVTTGSLLDDNHWHSVVIERYRRNVNFTLDRHTQHFRTNGEFDHLDLDYELSFGGMPYSGKPVGGGRKNFKGCMESINYNGDNITDLARRKKLDTSSFRNLSFTCVETHTFPVFFNATSFLQLPGRANHNTVSVGFQFRTWNPHGLLLFSNLDDGTLEISLEEGKVAFHINVTKAAKNYRVDLSSGSGLNDGQWHAIRLVAKENFAMLTIDGEEVSAVRSVSPLSITTGGTYHLGGYFLQTLFPPTQRSFQGCMQAILVDDQPADLHAVEKGTVGAFENVSLDMCAIIDRCMPNHCEHGGRCKQTWDSFSCTCDGTGYTGATCHTSIYEPSCEAYKHLGKSSDAYWIDPDGSGPLGPFKVNCNMTEDKVWTTVMNNLPPKTIVTGSSRNRRTVLQVNYSASMDQVTAITTSAEYCEQQIAYSCRMSRLLNTPDGTPYTWWVGRGNEKHFYWGGSGPGIQKCACGIDRNCTDPKYDCNCDADVKQWREDSGLLVYQEHLPVSQVVVGDTNRSGSEAKLTVGPLRCQGDSNYWNAASFTTPSSYLHFATFQGETSADISFYFKTSAAYGVFLENLGNTDFIRLELKSPKVVSFSFDVGNGPVELTVHSATSLNDDQWHRVMAERNVKEAVLQLDQTYRTSRLAPAQGHTRLELFSQLYVGKTHTLASAAGGQRGFLGCIRALRMNGITLDLEERAKVTPGVKPGCQGHCNSFGMYCRNGGKCVERYNGYLCDCTATAYDGPFCTRDVGGFFEAGTLVKYNFLPEAVAGASKDTKVLTHQLTPHEVNLTKEDVAFSFSTSSAPAVLMYVSSKTQDYLAVVLRQNGSLQVRYNLGGLREPFTIDVDQRNLANGQPHSINMSRHDRRITIQLDHYPAVSYNLPEASDTQFNLVKTLFLGKVYETGHIDPVIIEHYNTPGFIGCLSRVEFNGIAPLKSALRTAVKSQGKLVESNCGASPLTIPPMSAATDPWHLDKTDAVFPFNEERVIPDGVNRDSAIIGGIIAVVIFTILCTLVFLIRYMFRHKGTYHTNEAKGSGESAAESADTAIIGTDNPETIDESKKEWFI</sequence>
<keyword evidence="9" id="KW-0130">Cell adhesion</keyword>
<comment type="similarity">
    <text evidence="3">Belongs to the neurexin family.</text>
</comment>
<keyword evidence="14" id="KW-0325">Glycoprotein</keyword>
<evidence type="ECO:0000256" key="1">
    <source>
        <dbReference type="ARBA" id="ARBA00004403"/>
    </source>
</evidence>
<keyword evidence="11 18" id="KW-1133">Transmembrane helix</keyword>
<evidence type="ECO:0000256" key="5">
    <source>
        <dbReference type="ARBA" id="ARBA00022553"/>
    </source>
</evidence>
<evidence type="ECO:0000256" key="4">
    <source>
        <dbReference type="ARBA" id="ARBA00022536"/>
    </source>
</evidence>
<dbReference type="InterPro" id="IPR000421">
    <property type="entry name" value="FA58C"/>
</dbReference>
<evidence type="ECO:0000259" key="21">
    <source>
        <dbReference type="PROSITE" id="PS50026"/>
    </source>
</evidence>
<dbReference type="PROSITE" id="PS51406">
    <property type="entry name" value="FIBRINOGEN_C_2"/>
    <property type="match status" value="1"/>
</dbReference>
<dbReference type="FunFam" id="2.10.25.10:FF:000015">
    <property type="entry name" value="neurexin-1 isoform X1"/>
    <property type="match status" value="1"/>
</dbReference>
<dbReference type="InterPro" id="IPR002181">
    <property type="entry name" value="Fibrinogen_a/b/g_C_dom"/>
</dbReference>
<keyword evidence="6 18" id="KW-0812">Transmembrane</keyword>
<dbReference type="SMART" id="SM00282">
    <property type="entry name" value="LamG"/>
    <property type="match status" value="4"/>
</dbReference>
<evidence type="ECO:0000256" key="14">
    <source>
        <dbReference type="ARBA" id="ARBA00023180"/>
    </source>
</evidence>
<evidence type="ECO:0000259" key="20">
    <source>
        <dbReference type="PROSITE" id="PS50025"/>
    </source>
</evidence>
<dbReference type="PROSITE" id="PS01285">
    <property type="entry name" value="FA58C_1"/>
    <property type="match status" value="1"/>
</dbReference>